<reference evidence="2" key="2">
    <citation type="submission" date="2025-09" db="UniProtKB">
        <authorList>
            <consortium name="Ensembl"/>
        </authorList>
    </citation>
    <scope>IDENTIFICATION</scope>
</reference>
<dbReference type="GO" id="GO:0098968">
    <property type="term" value="P:neurotransmitter receptor transport postsynaptic membrane to endosome"/>
    <property type="evidence" value="ECO:0007669"/>
    <property type="project" value="TreeGrafter"/>
</dbReference>
<dbReference type="GO" id="GO:0005912">
    <property type="term" value="C:adherens junction"/>
    <property type="evidence" value="ECO:0007669"/>
    <property type="project" value="TreeGrafter"/>
</dbReference>
<dbReference type="SUPFAM" id="SSF50156">
    <property type="entry name" value="PDZ domain-like"/>
    <property type="match status" value="1"/>
</dbReference>
<dbReference type="InterPro" id="IPR001478">
    <property type="entry name" value="PDZ"/>
</dbReference>
<dbReference type="GO" id="GO:0098609">
    <property type="term" value="P:cell-cell adhesion"/>
    <property type="evidence" value="ECO:0007669"/>
    <property type="project" value="TreeGrafter"/>
</dbReference>
<name>S4RZX9_PETMA</name>
<feature type="domain" description="PDZ" evidence="1">
    <location>
        <begin position="153"/>
        <end position="238"/>
    </location>
</feature>
<dbReference type="PANTHER" id="PTHR23119:SF50">
    <property type="entry name" value="PDZ DOMAIN-CONTAINING PROTEIN"/>
    <property type="match status" value="1"/>
</dbReference>
<dbReference type="PANTHER" id="PTHR23119">
    <property type="entry name" value="DISCS LARGE"/>
    <property type="match status" value="1"/>
</dbReference>
<dbReference type="STRING" id="7757.ENSPMAP00000010770"/>
<dbReference type="InterPro" id="IPR036034">
    <property type="entry name" value="PDZ_sf"/>
</dbReference>
<dbReference type="GO" id="GO:0045211">
    <property type="term" value="C:postsynaptic membrane"/>
    <property type="evidence" value="ECO:0007669"/>
    <property type="project" value="TreeGrafter"/>
</dbReference>
<dbReference type="Ensembl" id="ENSPMAT00000010816.1">
    <property type="protein sequence ID" value="ENSPMAP00000010770.1"/>
    <property type="gene ID" value="ENSPMAG00000009799.1"/>
</dbReference>
<organism evidence="2">
    <name type="scientific">Petromyzon marinus</name>
    <name type="common">Sea lamprey</name>
    <dbReference type="NCBI Taxonomy" id="7757"/>
    <lineage>
        <taxon>Eukaryota</taxon>
        <taxon>Metazoa</taxon>
        <taxon>Chordata</taxon>
        <taxon>Craniata</taxon>
        <taxon>Vertebrata</taxon>
        <taxon>Cyclostomata</taxon>
        <taxon>Hyperoartia</taxon>
        <taxon>Petromyzontiformes</taxon>
        <taxon>Petromyzontidae</taxon>
        <taxon>Petromyzon</taxon>
    </lineage>
</organism>
<dbReference type="AlphaFoldDB" id="S4RZX9"/>
<protein>
    <recommendedName>
        <fullName evidence="1">PDZ domain-containing protein</fullName>
    </recommendedName>
</protein>
<accession>S4RZX9</accession>
<sequence length="238" mass="26090">PLIPLQVDEPADSGEKVLTNYMFPQQPRAPDTRAVEYKSESESFNAELWEQQRQQRTQVAFEFDDQREERDPDTVKVPHGVHLNTLQGLSAITHSSRENQGPAWGRFGKISIKVTVSGKPRRTDARAPINCQPGDSMAISGGPRDVESLPELVVVLIEKNPGLGFSLGASEAQSGPFSPSNMGIFVTRVQPDGPAASLLRPGDRIVKANGYNFADVAHERAVALLKGLENPVELVMRR</sequence>
<dbReference type="GO" id="GO:0043113">
    <property type="term" value="P:receptor clustering"/>
    <property type="evidence" value="ECO:0007669"/>
    <property type="project" value="TreeGrafter"/>
</dbReference>
<dbReference type="SMART" id="SM00228">
    <property type="entry name" value="PDZ"/>
    <property type="match status" value="1"/>
</dbReference>
<evidence type="ECO:0000313" key="2">
    <source>
        <dbReference type="Ensembl" id="ENSPMAP00000010770.1"/>
    </source>
</evidence>
<evidence type="ECO:0000259" key="1">
    <source>
        <dbReference type="PROSITE" id="PS50106"/>
    </source>
</evidence>
<reference evidence="2" key="1">
    <citation type="submission" date="2025-08" db="UniProtKB">
        <authorList>
            <consortium name="Ensembl"/>
        </authorList>
    </citation>
    <scope>IDENTIFICATION</scope>
</reference>
<dbReference type="GO" id="GO:0016323">
    <property type="term" value="C:basolateral plasma membrane"/>
    <property type="evidence" value="ECO:0007669"/>
    <property type="project" value="TreeGrafter"/>
</dbReference>
<dbReference type="GO" id="GO:0045197">
    <property type="term" value="P:establishment or maintenance of epithelial cell apical/basal polarity"/>
    <property type="evidence" value="ECO:0007669"/>
    <property type="project" value="TreeGrafter"/>
</dbReference>
<dbReference type="PROSITE" id="PS50106">
    <property type="entry name" value="PDZ"/>
    <property type="match status" value="1"/>
</dbReference>
<proteinExistence type="predicted"/>
<dbReference type="InterPro" id="IPR050614">
    <property type="entry name" value="Synaptic_Scaffolding_LAP-MAGUK"/>
</dbReference>
<dbReference type="GO" id="GO:0014069">
    <property type="term" value="C:postsynaptic density"/>
    <property type="evidence" value="ECO:0007669"/>
    <property type="project" value="TreeGrafter"/>
</dbReference>
<dbReference type="Gene3D" id="2.30.42.10">
    <property type="match status" value="1"/>
</dbReference>
<dbReference type="Pfam" id="PF00595">
    <property type="entry name" value="PDZ"/>
    <property type="match status" value="1"/>
</dbReference>
<dbReference type="GeneTree" id="ENSGT00940000165286"/>
<dbReference type="GO" id="GO:0019901">
    <property type="term" value="F:protein kinase binding"/>
    <property type="evidence" value="ECO:0007669"/>
    <property type="project" value="TreeGrafter"/>
</dbReference>
<dbReference type="GO" id="GO:0098887">
    <property type="term" value="P:neurotransmitter receptor transport, endosome to postsynaptic membrane"/>
    <property type="evidence" value="ECO:0007669"/>
    <property type="project" value="TreeGrafter"/>
</dbReference>
<dbReference type="HOGENOM" id="CLU_1168236_0_0_1"/>